<dbReference type="AlphaFoldDB" id="A0A9D4VYM7"/>
<evidence type="ECO:0008006" key="4">
    <source>
        <dbReference type="Google" id="ProtNLM"/>
    </source>
</evidence>
<comment type="caution">
    <text evidence="2">The sequence shown here is derived from an EMBL/GenBank/DDBJ whole genome shotgun (WGS) entry which is preliminary data.</text>
</comment>
<evidence type="ECO:0000256" key="1">
    <source>
        <dbReference type="SAM" id="MobiDB-lite"/>
    </source>
</evidence>
<feature type="region of interest" description="Disordered" evidence="1">
    <location>
        <begin position="174"/>
        <end position="307"/>
    </location>
</feature>
<dbReference type="PANTHER" id="PTHR31390:SF12">
    <property type="entry name" value="PUTATIVE (DUF3527)-RELATED"/>
    <property type="match status" value="1"/>
</dbReference>
<accession>A0A9D4VYM7</accession>
<sequence length="930" mass="103543">MPINLQPSNEFMVPSEDMVFGFEFKKLGSKRHSSSKIAKESSALPQLNRSTNAKGADKLRSKSGVGPQCSDLKQKAKQDAEGNIRNRETAKRSGNRRDELVKHMSNLPGYLLHNDRLENVQEKAFNVGVLDWSRLEKWKHKHIPEELTNHFTSVNRGESSSRIVTISSLSAGGREKLDDTKSLRDFRPTNKESLPQSSKLPFENIEQLEFSRSGTKSIGNEQRRNGSIKRTLDAGNSASKSRHHRVSSSIPCENVNGKNKDDEYYHKKKERNRKSSCDMIQSSVKSKGKGASFSSKKMSSDNNESRIKVNRLLEPGSDNSCKNDHSKPSNIVLLYPHETPDSNSSDDFRLSEFRTSSDENCPESSRSSLSYVSVPEEDYIGNVGPEIRRSSGRRSVVEDTSFFGSMQHSVSTDLGMNLCSVVSEKMPGMQSEAACFEKDVLENRLSIQSAFSNLIESLDQETAELTSQNGVNPSSHNRRFSFSLSRIGRSFSFKEGPAVSQFGSKYVCSKSGPVTPESSIRWDNSSKEKTNSQNKTRSSPLRRLLDPIMKYKAASDTHHSGESSQKQKGRMNSVSFRSIGLKKSLQDGKGKVSSIQGLLQLTVTNGMPLFKFVLNDDRKIYAATKNSLASQEKNDLGCCFTFYLVNEIKKKSGGWMSHGNKEKSCGYAYNLIAQMKSSTSKITEAINQNSKRQCMVKEYVLLGVDVNQTDQAPPKFIPSMELAAVVIETLCEKLSNERIHSDYNLHEKKCLADGICLCRSGENDISFSSTVILPGGVHGSPNKGEPSSLIHRWKTGGSCDCGGWDIGCKLLVLHEQNPSSNIQRTYKPYQDRFQLFVQEGAEQETLIFTLVPLKNGFYSIDFSSTISHLQAFFISVVLLSSRKQPGSLEIGSMREEILKESSSNNNSSRHHGKTPMKYTPMPPLSPVGRV</sequence>
<organism evidence="2 3">
    <name type="scientific">Pisum sativum</name>
    <name type="common">Garden pea</name>
    <name type="synonym">Lathyrus oleraceus</name>
    <dbReference type="NCBI Taxonomy" id="3888"/>
    <lineage>
        <taxon>Eukaryota</taxon>
        <taxon>Viridiplantae</taxon>
        <taxon>Streptophyta</taxon>
        <taxon>Embryophyta</taxon>
        <taxon>Tracheophyta</taxon>
        <taxon>Spermatophyta</taxon>
        <taxon>Magnoliopsida</taxon>
        <taxon>eudicotyledons</taxon>
        <taxon>Gunneridae</taxon>
        <taxon>Pentapetalae</taxon>
        <taxon>rosids</taxon>
        <taxon>fabids</taxon>
        <taxon>Fabales</taxon>
        <taxon>Fabaceae</taxon>
        <taxon>Papilionoideae</taxon>
        <taxon>50 kb inversion clade</taxon>
        <taxon>NPAAA clade</taxon>
        <taxon>Hologalegina</taxon>
        <taxon>IRL clade</taxon>
        <taxon>Fabeae</taxon>
        <taxon>Lathyrus</taxon>
    </lineage>
</organism>
<evidence type="ECO:0000313" key="2">
    <source>
        <dbReference type="EMBL" id="KAI5391847.1"/>
    </source>
</evidence>
<proteinExistence type="predicted"/>
<feature type="compositionally biased region" description="Low complexity" evidence="1">
    <location>
        <begin position="282"/>
        <end position="297"/>
    </location>
</feature>
<protein>
    <recommendedName>
        <fullName evidence="4">DUF3527 domain protein</fullName>
    </recommendedName>
</protein>
<reference evidence="2 3" key="1">
    <citation type="journal article" date="2022" name="Nat. Genet.">
        <title>Improved pea reference genome and pan-genome highlight genomic features and evolutionary characteristics.</title>
        <authorList>
            <person name="Yang T."/>
            <person name="Liu R."/>
            <person name="Luo Y."/>
            <person name="Hu S."/>
            <person name="Wang D."/>
            <person name="Wang C."/>
            <person name="Pandey M.K."/>
            <person name="Ge S."/>
            <person name="Xu Q."/>
            <person name="Li N."/>
            <person name="Li G."/>
            <person name="Huang Y."/>
            <person name="Saxena R.K."/>
            <person name="Ji Y."/>
            <person name="Li M."/>
            <person name="Yan X."/>
            <person name="He Y."/>
            <person name="Liu Y."/>
            <person name="Wang X."/>
            <person name="Xiang C."/>
            <person name="Varshney R.K."/>
            <person name="Ding H."/>
            <person name="Gao S."/>
            <person name="Zong X."/>
        </authorList>
    </citation>
    <scope>NUCLEOTIDE SEQUENCE [LARGE SCALE GENOMIC DNA]</scope>
    <source>
        <strain evidence="2 3">cv. Zhongwan 6</strain>
    </source>
</reference>
<feature type="region of interest" description="Disordered" evidence="1">
    <location>
        <begin position="898"/>
        <end position="930"/>
    </location>
</feature>
<keyword evidence="3" id="KW-1185">Reference proteome</keyword>
<feature type="compositionally biased region" description="Pro residues" evidence="1">
    <location>
        <begin position="920"/>
        <end position="930"/>
    </location>
</feature>
<dbReference type="Proteomes" id="UP001058974">
    <property type="component" value="Chromosome 7"/>
</dbReference>
<evidence type="ECO:0000313" key="3">
    <source>
        <dbReference type="Proteomes" id="UP001058974"/>
    </source>
</evidence>
<feature type="compositionally biased region" description="Basic and acidic residues" evidence="1">
    <location>
        <begin position="174"/>
        <end position="190"/>
    </location>
</feature>
<dbReference type="Pfam" id="PF12043">
    <property type="entry name" value="DUF3527"/>
    <property type="match status" value="2"/>
</dbReference>
<feature type="compositionally biased region" description="Basic and acidic residues" evidence="1">
    <location>
        <begin position="72"/>
        <end position="97"/>
    </location>
</feature>
<gene>
    <name evidence="2" type="ORF">KIW84_076586</name>
</gene>
<dbReference type="InterPro" id="IPR021916">
    <property type="entry name" value="DUF3527"/>
</dbReference>
<feature type="compositionally biased region" description="Polar residues" evidence="1">
    <location>
        <begin position="210"/>
        <end position="220"/>
    </location>
</feature>
<feature type="compositionally biased region" description="Polar residues" evidence="1">
    <location>
        <begin position="43"/>
        <end position="53"/>
    </location>
</feature>
<feature type="region of interest" description="Disordered" evidence="1">
    <location>
        <begin position="509"/>
        <end position="542"/>
    </location>
</feature>
<dbReference type="EMBL" id="JAMSHJ010000007">
    <property type="protein sequence ID" value="KAI5391847.1"/>
    <property type="molecule type" value="Genomic_DNA"/>
</dbReference>
<dbReference type="PANTHER" id="PTHR31390">
    <property type="entry name" value="EXPRESSED PROTEIN"/>
    <property type="match status" value="1"/>
</dbReference>
<dbReference type="Gramene" id="Psat07G0658600-T1">
    <property type="protein sequence ID" value="KAI5391847.1"/>
    <property type="gene ID" value="KIW84_076586"/>
</dbReference>
<feature type="region of interest" description="Disordered" evidence="1">
    <location>
        <begin position="29"/>
        <end position="97"/>
    </location>
</feature>
<dbReference type="OrthoDB" id="1898655at2759"/>
<name>A0A9D4VYM7_PEA</name>